<accession>A0A517LJJ7</accession>
<keyword evidence="2" id="KW-0472">Membrane</keyword>
<feature type="transmembrane region" description="Helical" evidence="2">
    <location>
        <begin position="86"/>
        <end position="107"/>
    </location>
</feature>
<evidence type="ECO:0000256" key="1">
    <source>
        <dbReference type="SAM" id="MobiDB-lite"/>
    </source>
</evidence>
<feature type="compositionally biased region" description="Acidic residues" evidence="1">
    <location>
        <begin position="303"/>
        <end position="312"/>
    </location>
</feature>
<sequence>MIGRALNNMFRIFPVDFSPHDYFTNFKEQNHARVATRAATRAAMVSARVAQNQAESVAKAKYNVAIETLALGVQRMHADAQIGQKIQMVIAALLVLNFLALVGVIIANTPALEEQRDRYVTPAIRGMVRCAEMVKAVLKVIIEIHVNAVLTVLDLTMPVWDTAVGVCGIVKVLIVAALNGELKVVLMKQCGMVPRQRHRAPVVKVQRYVAAKDQATNPFIGGSARAVAYQNDVLVKKAASGGAPPAKHARSTCDIKSEPEALDKTYAESEPEAYDYTPSGSENEDGNEVLDVQDYIDAAENDFDTEGEDNMEEAGVRNTADGESAEWDMCDFH</sequence>
<dbReference type="EMBL" id="CP042198">
    <property type="protein sequence ID" value="QDS75813.1"/>
    <property type="molecule type" value="Genomic_DNA"/>
</dbReference>
<proteinExistence type="predicted"/>
<feature type="compositionally biased region" description="Acidic residues" evidence="1">
    <location>
        <begin position="323"/>
        <end position="333"/>
    </location>
</feature>
<dbReference type="Proteomes" id="UP000316270">
    <property type="component" value="Chromosome 14"/>
</dbReference>
<feature type="region of interest" description="Disordered" evidence="1">
    <location>
        <begin position="303"/>
        <end position="333"/>
    </location>
</feature>
<keyword evidence="2" id="KW-1133">Transmembrane helix</keyword>
<gene>
    <name evidence="3" type="ORF">FKW77_000314</name>
</gene>
<evidence type="ECO:0000256" key="2">
    <source>
        <dbReference type="SAM" id="Phobius"/>
    </source>
</evidence>
<dbReference type="AlphaFoldDB" id="A0A517LJJ7"/>
<keyword evidence="2" id="KW-0812">Transmembrane</keyword>
<name>A0A517LJJ7_9PEZI</name>
<reference evidence="3 4" key="1">
    <citation type="submission" date="2019-07" db="EMBL/GenBank/DDBJ databases">
        <title>Finished genome of Venturia effusa.</title>
        <authorList>
            <person name="Young C.A."/>
            <person name="Cox M.P."/>
            <person name="Ganley A.R.D."/>
            <person name="David W.J."/>
        </authorList>
    </citation>
    <scope>NUCLEOTIDE SEQUENCE [LARGE SCALE GENOMIC DNA]</scope>
    <source>
        <strain evidence="4">albino</strain>
    </source>
</reference>
<organism evidence="3 4">
    <name type="scientific">Venturia effusa</name>
    <dbReference type="NCBI Taxonomy" id="50376"/>
    <lineage>
        <taxon>Eukaryota</taxon>
        <taxon>Fungi</taxon>
        <taxon>Dikarya</taxon>
        <taxon>Ascomycota</taxon>
        <taxon>Pezizomycotina</taxon>
        <taxon>Dothideomycetes</taxon>
        <taxon>Pleosporomycetidae</taxon>
        <taxon>Venturiales</taxon>
        <taxon>Venturiaceae</taxon>
        <taxon>Venturia</taxon>
    </lineage>
</organism>
<evidence type="ECO:0000313" key="3">
    <source>
        <dbReference type="EMBL" id="QDS75813.1"/>
    </source>
</evidence>
<protein>
    <submittedName>
        <fullName evidence="3">Uncharacterized protein</fullName>
    </submittedName>
</protein>
<dbReference type="OrthoDB" id="10659620at2759"/>
<keyword evidence="4" id="KW-1185">Reference proteome</keyword>
<evidence type="ECO:0000313" key="4">
    <source>
        <dbReference type="Proteomes" id="UP000316270"/>
    </source>
</evidence>